<protein>
    <submittedName>
        <fullName evidence="4">Aldehyde decarbonylase</fullName>
    </submittedName>
</protein>
<gene>
    <name evidence="4" type="ORF">D779_2665</name>
</gene>
<dbReference type="Pfam" id="PF03065">
    <property type="entry name" value="Glyco_hydro_57"/>
    <property type="match status" value="1"/>
</dbReference>
<dbReference type="PANTHER" id="PTHR36306:SF5">
    <property type="entry name" value="SLR1535 PROTEIN"/>
    <property type="match status" value="1"/>
</dbReference>
<accession>W9V5B6</accession>
<proteinExistence type="inferred from homology"/>
<dbReference type="STRING" id="1249627.D779_2665"/>
<keyword evidence="2" id="KW-0119">Carbohydrate metabolism</keyword>
<dbReference type="AlphaFoldDB" id="W9V5B6"/>
<dbReference type="PATRIC" id="fig|1249627.3.peg.2830"/>
<organism evidence="4 5">
    <name type="scientific">Imhoffiella purpurea</name>
    <dbReference type="NCBI Taxonomy" id="1249627"/>
    <lineage>
        <taxon>Bacteria</taxon>
        <taxon>Pseudomonadati</taxon>
        <taxon>Pseudomonadota</taxon>
        <taxon>Gammaproteobacteria</taxon>
        <taxon>Chromatiales</taxon>
        <taxon>Chromatiaceae</taxon>
        <taxon>Imhoffiella</taxon>
    </lineage>
</organism>
<dbReference type="GO" id="GO:0003824">
    <property type="term" value="F:catalytic activity"/>
    <property type="evidence" value="ECO:0007669"/>
    <property type="project" value="InterPro"/>
</dbReference>
<dbReference type="Gene3D" id="3.20.110.20">
    <property type="match status" value="1"/>
</dbReference>
<sequence>MNQLSEYVGDVPNVSGHEAEVATVVEGGRARALFAERGGVDFGSIRAACAIALHQHQPLIPAGGEDLRTAALISNLQYMMHNQHIGDNYNAPAFVWCYKRMGEFIPQLVGEGKSPRCMLEYSGTLLHGLRKMGEDHVIDALKTITCNPDYNWAVEWLGMPWGHAVAPSTPVQDYRLHVRAFQQHFAALFGWEALERVRGFSPSEMALPNHPDVAYEYVKTLVDCGYQWVLVQEHTVQQIDNGRHPERPHLPHRLVCTNSHGESVSIIAIVKTQGSDTKLVAQMQPWYEAQGLERLELAGKSVPPLVTQIADGENGGVMMNEFPGKFMEVAAAASHSATPLMNVSEYLEHLFALGVEVSDLPEVQPLFQDRIWSRIQPGDGPEKLARTIEDLKQEDGRFHMDGGSWTSDLSWVEGYDNVLGPMEEASALFSEKVLTPGTATGDERYRNALFHLMASQTSCYRYWGQGLWTDYGREICRRVVDIIQHDFA</sequence>
<evidence type="ECO:0000259" key="3">
    <source>
        <dbReference type="Pfam" id="PF03065"/>
    </source>
</evidence>
<comment type="caution">
    <text evidence="4">The sequence shown here is derived from an EMBL/GenBank/DDBJ whole genome shotgun (WGS) entry which is preliminary data.</text>
</comment>
<dbReference type="PANTHER" id="PTHR36306">
    <property type="entry name" value="ALPHA-AMYLASE-RELATED-RELATED"/>
    <property type="match status" value="1"/>
</dbReference>
<dbReference type="GO" id="GO:0005975">
    <property type="term" value="P:carbohydrate metabolic process"/>
    <property type="evidence" value="ECO:0007669"/>
    <property type="project" value="InterPro"/>
</dbReference>
<name>W9V5B6_9GAMM</name>
<dbReference type="OrthoDB" id="5751423at2"/>
<evidence type="ECO:0000256" key="2">
    <source>
        <dbReference type="ARBA" id="ARBA00023277"/>
    </source>
</evidence>
<dbReference type="SUPFAM" id="SSF88713">
    <property type="entry name" value="Glycoside hydrolase/deacetylase"/>
    <property type="match status" value="1"/>
</dbReference>
<dbReference type="RefSeq" id="WP_043755087.1">
    <property type="nucleotide sequence ID" value="NZ_AONC01000040.1"/>
</dbReference>
<keyword evidence="5" id="KW-1185">Reference proteome</keyword>
<dbReference type="eggNOG" id="COG1449">
    <property type="taxonomic scope" value="Bacteria"/>
</dbReference>
<dbReference type="InterPro" id="IPR004300">
    <property type="entry name" value="Glyco_hydro_57_N"/>
</dbReference>
<feature type="domain" description="Glycoside hydrolase family 57 N-terminal" evidence="3">
    <location>
        <begin position="50"/>
        <end position="248"/>
    </location>
</feature>
<evidence type="ECO:0000313" key="5">
    <source>
        <dbReference type="Proteomes" id="UP000019460"/>
    </source>
</evidence>
<comment type="similarity">
    <text evidence="1">Belongs to the glycosyl hydrolase 57 family.</text>
</comment>
<dbReference type="CDD" id="cd10798">
    <property type="entry name" value="GH57N_like_1"/>
    <property type="match status" value="1"/>
</dbReference>
<reference evidence="4 5" key="1">
    <citation type="submission" date="2012-11" db="EMBL/GenBank/DDBJ databases">
        <title>Genome assembly of Thiorhodococcus sp. AK35.</title>
        <authorList>
            <person name="Nupur N."/>
            <person name="Khatri I."/>
            <person name="Subramanian S."/>
            <person name="Pinnaka A."/>
        </authorList>
    </citation>
    <scope>NUCLEOTIDE SEQUENCE [LARGE SCALE GENOMIC DNA]</scope>
    <source>
        <strain evidence="4 5">AK35</strain>
    </source>
</reference>
<dbReference type="InterPro" id="IPR052046">
    <property type="entry name" value="GH57_Enzymes"/>
</dbReference>
<dbReference type="InterPro" id="IPR011330">
    <property type="entry name" value="Glyco_hydro/deAcase_b/a-brl"/>
</dbReference>
<dbReference type="Proteomes" id="UP000019460">
    <property type="component" value="Unassembled WGS sequence"/>
</dbReference>
<dbReference type="EMBL" id="AONC01000040">
    <property type="protein sequence ID" value="EXJ14524.1"/>
    <property type="molecule type" value="Genomic_DNA"/>
</dbReference>
<evidence type="ECO:0000256" key="1">
    <source>
        <dbReference type="ARBA" id="ARBA00006821"/>
    </source>
</evidence>
<evidence type="ECO:0000313" key="4">
    <source>
        <dbReference type="EMBL" id="EXJ14524.1"/>
    </source>
</evidence>